<gene>
    <name evidence="4" type="ORF">MSPICULIGERA_LOCUS20261</name>
</gene>
<keyword evidence="5" id="KW-1185">Reference proteome</keyword>
<evidence type="ECO:0000256" key="2">
    <source>
        <dbReference type="SAM" id="Phobius"/>
    </source>
</evidence>
<organism evidence="4 5">
    <name type="scientific">Mesorhabditis spiculigera</name>
    <dbReference type="NCBI Taxonomy" id="96644"/>
    <lineage>
        <taxon>Eukaryota</taxon>
        <taxon>Metazoa</taxon>
        <taxon>Ecdysozoa</taxon>
        <taxon>Nematoda</taxon>
        <taxon>Chromadorea</taxon>
        <taxon>Rhabditida</taxon>
        <taxon>Rhabditina</taxon>
        <taxon>Rhabditomorpha</taxon>
        <taxon>Rhabditoidea</taxon>
        <taxon>Rhabditidae</taxon>
        <taxon>Mesorhabditinae</taxon>
        <taxon>Mesorhabditis</taxon>
    </lineage>
</organism>
<feature type="region of interest" description="Disordered" evidence="1">
    <location>
        <begin position="185"/>
        <end position="216"/>
    </location>
</feature>
<dbReference type="Proteomes" id="UP001177023">
    <property type="component" value="Unassembled WGS sequence"/>
</dbReference>
<keyword evidence="2" id="KW-0472">Membrane</keyword>
<keyword evidence="2" id="KW-1133">Transmembrane helix</keyword>
<feature type="non-terminal residue" evidence="4">
    <location>
        <position position="1"/>
    </location>
</feature>
<evidence type="ECO:0000256" key="3">
    <source>
        <dbReference type="SAM" id="SignalP"/>
    </source>
</evidence>
<keyword evidence="2" id="KW-0812">Transmembrane</keyword>
<comment type="caution">
    <text evidence="4">The sequence shown here is derived from an EMBL/GenBank/DDBJ whole genome shotgun (WGS) entry which is preliminary data.</text>
</comment>
<evidence type="ECO:0000313" key="4">
    <source>
        <dbReference type="EMBL" id="CAJ0582118.1"/>
    </source>
</evidence>
<evidence type="ECO:0008006" key="6">
    <source>
        <dbReference type="Google" id="ProtNLM"/>
    </source>
</evidence>
<proteinExistence type="predicted"/>
<evidence type="ECO:0000256" key="1">
    <source>
        <dbReference type="SAM" id="MobiDB-lite"/>
    </source>
</evidence>
<dbReference type="EMBL" id="CATQJA010002664">
    <property type="protein sequence ID" value="CAJ0582118.1"/>
    <property type="molecule type" value="Genomic_DNA"/>
</dbReference>
<feature type="signal peptide" evidence="3">
    <location>
        <begin position="1"/>
        <end position="16"/>
    </location>
</feature>
<evidence type="ECO:0000313" key="5">
    <source>
        <dbReference type="Proteomes" id="UP001177023"/>
    </source>
</evidence>
<dbReference type="AlphaFoldDB" id="A0AA36D6Q5"/>
<feature type="chain" id="PRO_5041452062" description="CX domain-containing protein" evidence="3">
    <location>
        <begin position="17"/>
        <end position="216"/>
    </location>
</feature>
<protein>
    <recommendedName>
        <fullName evidence="6">CX domain-containing protein</fullName>
    </recommendedName>
</protein>
<sequence>MLWWTFVVWLGQVVAAERPQIGHYPINGNVWRAKDISEIRQPLSVAFRNFSQNCTTLKSNATNIIYYVSEPENTYQHIETDNSICVYSVERNMPNARNYYSQDVLQDVHFELFDTSIVNYTFYFACDEYCCGLECCQRDVGMTIVGFTLISVSAIIILFYGAVYCGGMLCAWRNGALGKKLQFNGKSPEKKKKKLEETSMSVLRPSESMDTNGGPS</sequence>
<accession>A0AA36D6Q5</accession>
<feature type="transmembrane region" description="Helical" evidence="2">
    <location>
        <begin position="144"/>
        <end position="172"/>
    </location>
</feature>
<keyword evidence="3" id="KW-0732">Signal</keyword>
<name>A0AA36D6Q5_9BILA</name>
<reference evidence="4" key="1">
    <citation type="submission" date="2023-06" db="EMBL/GenBank/DDBJ databases">
        <authorList>
            <person name="Delattre M."/>
        </authorList>
    </citation>
    <scope>NUCLEOTIDE SEQUENCE</scope>
    <source>
        <strain evidence="4">AF72</strain>
    </source>
</reference>